<dbReference type="STRING" id="29559.NPL3_02485"/>
<evidence type="ECO:0000313" key="11">
    <source>
        <dbReference type="Proteomes" id="UP001059349"/>
    </source>
</evidence>
<dbReference type="OrthoDB" id="4174719at2"/>
<dbReference type="EMBL" id="SOCH01000002">
    <property type="protein sequence ID" value="TDU98014.1"/>
    <property type="molecule type" value="Genomic_DNA"/>
</dbReference>
<dbReference type="PANTHER" id="PTHR42799:SF2">
    <property type="entry name" value="MITOCHONDRIAL PEPTIDE METHIONINE SULFOXIDE REDUCTASE"/>
    <property type="match status" value="1"/>
</dbReference>
<feature type="active site" evidence="4">
    <location>
        <position position="10"/>
    </location>
</feature>
<organism evidence="8 11">
    <name type="scientific">Metamycoplasma hyosynoviae</name>
    <dbReference type="NCBI Taxonomy" id="29559"/>
    <lineage>
        <taxon>Bacteria</taxon>
        <taxon>Bacillati</taxon>
        <taxon>Mycoplasmatota</taxon>
        <taxon>Mycoplasmoidales</taxon>
        <taxon>Metamycoplasmataceae</taxon>
        <taxon>Metamycoplasma</taxon>
    </lineage>
</organism>
<comment type="catalytic activity">
    <reaction evidence="3 4">
        <text>[thioredoxin]-disulfide + L-methionine + H2O = L-methionine (S)-S-oxide + [thioredoxin]-dithiol</text>
        <dbReference type="Rhea" id="RHEA:19993"/>
        <dbReference type="Rhea" id="RHEA-COMP:10698"/>
        <dbReference type="Rhea" id="RHEA-COMP:10700"/>
        <dbReference type="ChEBI" id="CHEBI:15377"/>
        <dbReference type="ChEBI" id="CHEBI:29950"/>
        <dbReference type="ChEBI" id="CHEBI:50058"/>
        <dbReference type="ChEBI" id="CHEBI:57844"/>
        <dbReference type="ChEBI" id="CHEBI:58772"/>
        <dbReference type="EC" id="1.8.4.11"/>
    </reaction>
</comment>
<protein>
    <recommendedName>
        <fullName evidence="4">Peptide methionine sulfoxide reductase MsrA</fullName>
        <shortName evidence="4">Protein-methionine-S-oxide reductase</shortName>
        <ecNumber evidence="4">1.8.4.11</ecNumber>
    </recommendedName>
    <alternativeName>
        <fullName evidence="4">Peptide-methionine (S)-S-oxide reductase</fullName>
        <shortName evidence="4">Peptide Met(O) reductase</shortName>
    </alternativeName>
</protein>
<dbReference type="Pfam" id="PF01625">
    <property type="entry name" value="PMSR"/>
    <property type="match status" value="1"/>
</dbReference>
<reference evidence="8" key="3">
    <citation type="submission" date="2022-07" db="EMBL/GenBank/DDBJ databases">
        <title>Complete genome of Mycoplasma hyosynoviae B1.</title>
        <authorList>
            <person name="Spergser J."/>
        </authorList>
    </citation>
    <scope>NUCLEOTIDE SEQUENCE</scope>
    <source>
        <strain evidence="8">B1</strain>
    </source>
</reference>
<dbReference type="Proteomes" id="UP000264882">
    <property type="component" value="Chromosome"/>
</dbReference>
<keyword evidence="1 4" id="KW-0560">Oxidoreductase</keyword>
<evidence type="ECO:0000313" key="7">
    <source>
        <dbReference type="EMBL" id="TDU98014.1"/>
    </source>
</evidence>
<gene>
    <name evidence="4 8" type="primary">msrA</name>
    <name evidence="7" type="ORF">JN03_0023</name>
    <name evidence="6" type="ORF">MHSN_02985</name>
    <name evidence="8" type="ORF">NMG93_03220</name>
</gene>
<dbReference type="EMBL" id="CP008748">
    <property type="protein sequence ID" value="ASI54118.1"/>
    <property type="molecule type" value="Genomic_DNA"/>
</dbReference>
<dbReference type="Gene3D" id="3.30.1060.10">
    <property type="entry name" value="Peptide methionine sulphoxide reductase MsrA"/>
    <property type="match status" value="1"/>
</dbReference>
<name>A0A063YHA1_9BACT</name>
<dbReference type="AlphaFoldDB" id="A0A063YHA1"/>
<dbReference type="InterPro" id="IPR050162">
    <property type="entry name" value="MsrA_MetSO_reductase"/>
</dbReference>
<dbReference type="HAMAP" id="MF_01401">
    <property type="entry name" value="MsrA"/>
    <property type="match status" value="1"/>
</dbReference>
<dbReference type="SUPFAM" id="SSF55068">
    <property type="entry name" value="Peptide methionine sulfoxide reductase"/>
    <property type="match status" value="1"/>
</dbReference>
<dbReference type="PANTHER" id="PTHR42799">
    <property type="entry name" value="MITOCHONDRIAL PEPTIDE METHIONINE SULFOXIDE REDUCTASE"/>
    <property type="match status" value="1"/>
</dbReference>
<dbReference type="NCBIfam" id="TIGR00401">
    <property type="entry name" value="msrA"/>
    <property type="match status" value="1"/>
</dbReference>
<comment type="similarity">
    <text evidence="4">Belongs to the MsrA Met sulfoxide reductase family.</text>
</comment>
<evidence type="ECO:0000259" key="5">
    <source>
        <dbReference type="Pfam" id="PF01625"/>
    </source>
</evidence>
<evidence type="ECO:0000256" key="1">
    <source>
        <dbReference type="ARBA" id="ARBA00023002"/>
    </source>
</evidence>
<evidence type="ECO:0000313" key="9">
    <source>
        <dbReference type="Proteomes" id="UP000264882"/>
    </source>
</evidence>
<keyword evidence="9" id="KW-1185">Reference proteome</keyword>
<evidence type="ECO:0000313" key="10">
    <source>
        <dbReference type="Proteomes" id="UP000294882"/>
    </source>
</evidence>
<dbReference type="GO" id="GO:0034599">
    <property type="term" value="P:cellular response to oxidative stress"/>
    <property type="evidence" value="ECO:0007669"/>
    <property type="project" value="TreeGrafter"/>
</dbReference>
<evidence type="ECO:0000313" key="6">
    <source>
        <dbReference type="EMBL" id="ASI54118.1"/>
    </source>
</evidence>
<dbReference type="InterPro" id="IPR036509">
    <property type="entry name" value="Met_Sox_Rdtase_MsrA_sf"/>
</dbReference>
<reference evidence="7 10" key="2">
    <citation type="submission" date="2019-03" db="EMBL/GenBank/DDBJ databases">
        <title>Genomic Encyclopedia of Archaeal and Bacterial Type Strains, Phase II (KMG-II): from individual species to whole genera.</title>
        <authorList>
            <person name="Goeker M."/>
        </authorList>
    </citation>
    <scope>NUCLEOTIDE SEQUENCE [LARGE SCALE GENOMIC DNA]</scope>
    <source>
        <strain evidence="7 10">ATCC 25591</strain>
    </source>
</reference>
<dbReference type="Proteomes" id="UP000294882">
    <property type="component" value="Unassembled WGS sequence"/>
</dbReference>
<proteinExistence type="inferred from homology"/>
<dbReference type="Proteomes" id="UP001059349">
    <property type="component" value="Chromosome"/>
</dbReference>
<evidence type="ECO:0000313" key="8">
    <source>
        <dbReference type="EMBL" id="UTO25856.1"/>
    </source>
</evidence>
<evidence type="ECO:0000256" key="2">
    <source>
        <dbReference type="ARBA" id="ARBA00047806"/>
    </source>
</evidence>
<dbReference type="KEGG" id="mhyv:MHSN_02985"/>
<dbReference type="InterPro" id="IPR002569">
    <property type="entry name" value="Met_Sox_Rdtase_MsrA_dom"/>
</dbReference>
<dbReference type="GO" id="GO:0005737">
    <property type="term" value="C:cytoplasm"/>
    <property type="evidence" value="ECO:0007669"/>
    <property type="project" value="TreeGrafter"/>
</dbReference>
<reference evidence="6 9" key="1">
    <citation type="submission" date="2014-06" db="EMBL/GenBank/DDBJ databases">
        <title>The Whole Genome Sequence of Mycoplasma hyosynoviae strain ATCC 27095.</title>
        <authorList>
            <person name="Calcutt M.J."/>
            <person name="Foecking M.F."/>
        </authorList>
    </citation>
    <scope>NUCLEOTIDE SEQUENCE [LARGE SCALE GENOMIC DNA]</scope>
    <source>
        <strain evidence="6 9">M60</strain>
    </source>
</reference>
<sequence length="156" mass="17695">MKKIYIAGGCFWGVQAYFKKIAGVIKTTVGYANSDIKNPSYELVKSHSTTAAETVEIEYDPTKVPLQTLVEKLFSAIDPTALNYQGPDYGKQYRSGIYFVDDSDEKIIKSKIQELAESIKGKVVTEVLKLQNYYLAEDYHQDYVDKHPETICHIKL</sequence>
<dbReference type="GeneID" id="75105491"/>
<dbReference type="GO" id="GO:0008113">
    <property type="term" value="F:peptide-methionine (S)-S-oxide reductase activity"/>
    <property type="evidence" value="ECO:0007669"/>
    <property type="project" value="UniProtKB-UniRule"/>
</dbReference>
<dbReference type="EC" id="1.8.4.11" evidence="4"/>
<accession>A0A063YHA1</accession>
<comment type="function">
    <text evidence="4">Has an important function as a repair enzyme for proteins that have been inactivated by oxidation. Catalyzes the reversible oxidation-reduction of methionine sulfoxide in proteins to methionine.</text>
</comment>
<evidence type="ECO:0000256" key="3">
    <source>
        <dbReference type="ARBA" id="ARBA00048782"/>
    </source>
</evidence>
<comment type="catalytic activity">
    <reaction evidence="2 4">
        <text>L-methionyl-[protein] + [thioredoxin]-disulfide + H2O = L-methionyl-(S)-S-oxide-[protein] + [thioredoxin]-dithiol</text>
        <dbReference type="Rhea" id="RHEA:14217"/>
        <dbReference type="Rhea" id="RHEA-COMP:10698"/>
        <dbReference type="Rhea" id="RHEA-COMP:10700"/>
        <dbReference type="Rhea" id="RHEA-COMP:12313"/>
        <dbReference type="Rhea" id="RHEA-COMP:12315"/>
        <dbReference type="ChEBI" id="CHEBI:15377"/>
        <dbReference type="ChEBI" id="CHEBI:16044"/>
        <dbReference type="ChEBI" id="CHEBI:29950"/>
        <dbReference type="ChEBI" id="CHEBI:44120"/>
        <dbReference type="ChEBI" id="CHEBI:50058"/>
        <dbReference type="EC" id="1.8.4.11"/>
    </reaction>
</comment>
<evidence type="ECO:0000256" key="4">
    <source>
        <dbReference type="HAMAP-Rule" id="MF_01401"/>
    </source>
</evidence>
<feature type="domain" description="Peptide methionine sulphoxide reductase MsrA" evidence="5">
    <location>
        <begin position="3"/>
        <end position="153"/>
    </location>
</feature>
<dbReference type="EMBL" id="CP101127">
    <property type="protein sequence ID" value="UTO25856.1"/>
    <property type="molecule type" value="Genomic_DNA"/>
</dbReference>
<dbReference type="RefSeq" id="WP_036441651.1">
    <property type="nucleotide sequence ID" value="NZ_CP008748.1"/>
</dbReference>